<keyword evidence="1" id="KW-0472">Membrane</keyword>
<dbReference type="Proteomes" id="UP000440578">
    <property type="component" value="Unassembled WGS sequence"/>
</dbReference>
<feature type="domain" description="DUF4371" evidence="2">
    <location>
        <begin position="40"/>
        <end position="180"/>
    </location>
</feature>
<feature type="transmembrane region" description="Helical" evidence="1">
    <location>
        <begin position="387"/>
        <end position="408"/>
    </location>
</feature>
<dbReference type="PANTHER" id="PTHR46289">
    <property type="entry name" value="52 KDA REPRESSOR OF THE INHIBITOR OF THE PROTEIN KINASE-LIKE PROTEIN-RELATED"/>
    <property type="match status" value="1"/>
</dbReference>
<name>A0A6A4XE86_AMPAM</name>
<dbReference type="OrthoDB" id="6621209at2759"/>
<evidence type="ECO:0000313" key="3">
    <source>
        <dbReference type="EMBL" id="KAF0314354.1"/>
    </source>
</evidence>
<evidence type="ECO:0000313" key="4">
    <source>
        <dbReference type="Proteomes" id="UP000440578"/>
    </source>
</evidence>
<dbReference type="InterPro" id="IPR025398">
    <property type="entry name" value="DUF4371"/>
</dbReference>
<dbReference type="Pfam" id="PF14291">
    <property type="entry name" value="DUF4371"/>
    <property type="match status" value="1"/>
</dbReference>
<keyword evidence="1" id="KW-0812">Transmembrane</keyword>
<accession>A0A6A4XE86</accession>
<comment type="caution">
    <text evidence="3">The sequence shown here is derived from an EMBL/GenBank/DDBJ whole genome shotgun (WGS) entry which is preliminary data.</text>
</comment>
<dbReference type="SUPFAM" id="SSF53098">
    <property type="entry name" value="Ribonuclease H-like"/>
    <property type="match status" value="1"/>
</dbReference>
<evidence type="ECO:0000259" key="2">
    <source>
        <dbReference type="Pfam" id="PF14291"/>
    </source>
</evidence>
<dbReference type="InterPro" id="IPR012337">
    <property type="entry name" value="RNaseH-like_sf"/>
</dbReference>
<reference evidence="3 4" key="1">
    <citation type="submission" date="2019-07" db="EMBL/GenBank/DDBJ databases">
        <title>Draft genome assembly of a fouling barnacle, Amphibalanus amphitrite (Darwin, 1854): The first reference genome for Thecostraca.</title>
        <authorList>
            <person name="Kim W."/>
        </authorList>
    </citation>
    <scope>NUCLEOTIDE SEQUENCE [LARGE SCALE GENOMIC DNA]</scope>
    <source>
        <strain evidence="3">SNU_AA5</strain>
        <tissue evidence="3">Soma without cirri and trophi</tissue>
    </source>
</reference>
<dbReference type="AlphaFoldDB" id="A0A6A4XE86"/>
<protein>
    <submittedName>
        <fullName evidence="3">Repressor of the inhibitor of the protein kinase</fullName>
    </submittedName>
</protein>
<dbReference type="InterPro" id="IPR052958">
    <property type="entry name" value="IFN-induced_PKR_regulator"/>
</dbReference>
<dbReference type="EMBL" id="VIIS01000029">
    <property type="protein sequence ID" value="KAF0314354.1"/>
    <property type="molecule type" value="Genomic_DNA"/>
</dbReference>
<keyword evidence="1" id="KW-1133">Transmembrane helix</keyword>
<evidence type="ECO:0000256" key="1">
    <source>
        <dbReference type="SAM" id="Phobius"/>
    </source>
</evidence>
<proteinExistence type="predicted"/>
<dbReference type="PANTHER" id="PTHR46289:SF14">
    <property type="entry name" value="DUF4371 DOMAIN-CONTAINING PROTEIN"/>
    <property type="match status" value="1"/>
</dbReference>
<sequence>MGKDGVYLKHEISRFHLRCKERATEFLIRTRDDGSSAAGDIRNLVHRGRRAEAEANRQALAPIIDAVLTCARQNIALRGHRDDGRLDEQEPLTNDGNFRSLLRLMMRHGNGVLRHHLKTSARNATYISKTTQNMVLDSALAVIQNYIRAEVTDRFFSVLADETTDRAGREQLAIIFRYATQEEGRWCVREDPVRIVDLLREIKKGEEETEGEVRMTGENIGEAILKKVNELNLSGTSRMVGCGFDGAAAMASQSVRAAAVLKIDNPLCDYYHCAMHALNLCVAACTDQADVRACLTTVKALTTFFNTSAKRAEALQRAVERFCPEQTRSKLVSLCTTRFLERHDAILCMCQLLPAVTKCLDEMKNWYSTETRGKAIQLLSCISTPSFLVALFSLEAITAVVLPVARSLQAKAWTCRQRWRT</sequence>
<keyword evidence="4" id="KW-1185">Reference proteome</keyword>
<gene>
    <name evidence="3" type="primary">THAP12_8</name>
    <name evidence="3" type="ORF">FJT64_015175</name>
</gene>
<organism evidence="3 4">
    <name type="scientific">Amphibalanus amphitrite</name>
    <name type="common">Striped barnacle</name>
    <name type="synonym">Balanus amphitrite</name>
    <dbReference type="NCBI Taxonomy" id="1232801"/>
    <lineage>
        <taxon>Eukaryota</taxon>
        <taxon>Metazoa</taxon>
        <taxon>Ecdysozoa</taxon>
        <taxon>Arthropoda</taxon>
        <taxon>Crustacea</taxon>
        <taxon>Multicrustacea</taxon>
        <taxon>Cirripedia</taxon>
        <taxon>Thoracica</taxon>
        <taxon>Thoracicalcarea</taxon>
        <taxon>Balanomorpha</taxon>
        <taxon>Balanoidea</taxon>
        <taxon>Balanidae</taxon>
        <taxon>Amphibalaninae</taxon>
        <taxon>Amphibalanus</taxon>
    </lineage>
</organism>